<organism evidence="1 2">
    <name type="scientific">Planktothrix agardhii CCAP 1459/11A</name>
    <dbReference type="NCBI Taxonomy" id="282420"/>
    <lineage>
        <taxon>Bacteria</taxon>
        <taxon>Bacillati</taxon>
        <taxon>Cyanobacteriota</taxon>
        <taxon>Cyanophyceae</taxon>
        <taxon>Oscillatoriophycideae</taxon>
        <taxon>Oscillatoriales</taxon>
        <taxon>Microcoleaceae</taxon>
        <taxon>Planktothrix</taxon>
    </lineage>
</organism>
<reference evidence="2" key="1">
    <citation type="submission" date="2019-02" db="EMBL/GenBank/DDBJ databases">
        <title>Draft genome sequence of Planktothrix agardhii NIES-905.</title>
        <authorList>
            <person name="Yamaguchi H."/>
            <person name="Suzuki S."/>
            <person name="Kawachi M."/>
        </authorList>
    </citation>
    <scope>NUCLEOTIDE SEQUENCE [LARGE SCALE GENOMIC DNA]</scope>
    <source>
        <strain evidence="2">CCAP 1459/11A</strain>
    </source>
</reference>
<dbReference type="EMBL" id="BJCD01000058">
    <property type="protein sequence ID" value="GDZ95461.1"/>
    <property type="molecule type" value="Genomic_DNA"/>
</dbReference>
<accession>A0A4P6A0E4</accession>
<protein>
    <submittedName>
        <fullName evidence="1">Uncharacterized protein</fullName>
    </submittedName>
</protein>
<dbReference type="AlphaFoldDB" id="A0A4P6A0E4"/>
<proteinExistence type="predicted"/>
<evidence type="ECO:0000313" key="2">
    <source>
        <dbReference type="Proteomes" id="UP000299794"/>
    </source>
</evidence>
<evidence type="ECO:0000313" key="1">
    <source>
        <dbReference type="EMBL" id="GDZ95461.1"/>
    </source>
</evidence>
<dbReference type="RefSeq" id="WP_026796380.1">
    <property type="nucleotide sequence ID" value="NZ_BJCD01000058.1"/>
</dbReference>
<name>A0A4P6A0E4_PLAAG</name>
<gene>
    <name evidence="1" type="ORF">PA905_37600</name>
</gene>
<sequence length="591" mass="67550">MPEDAGKKKFIKDFLQRVKAGEGFIEDIWIERVVRLPGSTGEGSTAPSLSGRPISNITELLEDDLRHTFDDGYFTFRFVAALVGSGKTSLLTYLHELTKAKLTYESFSVARRFQLSDLLMTGGNQGFTVKLYCYILAQTFWELLNSSSQQIKDIARNILNDYLEQSEVAQLTSATKFMPFRSKFSSYFAKIEVVFEEFFFEVINQISRIEPRFTFAYLIDELDSLQNYPNELQETRSLIKALIKRASQQFRSKIRLLIYLVGTSNNIESFINEDSVIESLVGNSVINLNKGYGNEFEMIRAKIDARIEGAFKGYKNFSQAWQEIQNIPLNPAQNLRSFCKEYATAVLEIHEKHFREESEKGFEGNARDLVKAQCEHKWQTHLKNKSYTLSSVSTTTVLQGHAFDCYIQLDHNNTCVARAFGEAKNYELLSSHLETFNQWLEDVKFRPLTTDGTPPDLAFIIAPSSPSLLQRKLELKNICFIQSDKVITPPIPTKCVDINTAEKDLKVITPPIPTKCVDINTAEKDLIVNAFHGTRMRETKIDKLMQLRMSKFYKNLDELATDLKLTQNAKRKLQKKVDEGEICFLMKAPST</sequence>
<dbReference type="Proteomes" id="UP000299794">
    <property type="component" value="Unassembled WGS sequence"/>
</dbReference>
<comment type="caution">
    <text evidence="1">The sequence shown here is derived from an EMBL/GenBank/DDBJ whole genome shotgun (WGS) entry which is preliminary data.</text>
</comment>